<dbReference type="Proteomes" id="UP000185192">
    <property type="component" value="Unassembled WGS sequence"/>
</dbReference>
<dbReference type="OrthoDB" id="4420885at2"/>
<proteinExistence type="predicted"/>
<evidence type="ECO:0000313" key="2">
    <source>
        <dbReference type="EMBL" id="SIN88181.1"/>
    </source>
</evidence>
<keyword evidence="3" id="KW-1185">Reference proteome</keyword>
<accession>A0A1N6EYY8</accession>
<dbReference type="InterPro" id="IPR036291">
    <property type="entry name" value="NAD(P)-bd_dom_sf"/>
</dbReference>
<dbReference type="PANTHER" id="PTHR12286">
    <property type="entry name" value="SACCHAROPINE DEHYDROGENASE-LIKE OXIDOREDUCTASE"/>
    <property type="match status" value="1"/>
</dbReference>
<reference evidence="3" key="1">
    <citation type="submission" date="2016-11" db="EMBL/GenBank/DDBJ databases">
        <authorList>
            <person name="Varghese N."/>
            <person name="Submissions S."/>
        </authorList>
    </citation>
    <scope>NUCLEOTIDE SEQUENCE [LARGE SCALE GENOMIC DNA]</scope>
    <source>
        <strain evidence="3">DSM 22363</strain>
    </source>
</reference>
<dbReference type="SUPFAM" id="SSF51735">
    <property type="entry name" value="NAD(P)-binding Rossmann-fold domains"/>
    <property type="match status" value="1"/>
</dbReference>
<organism evidence="2 3">
    <name type="scientific">Parasphingorhabdus marina DSM 22363</name>
    <dbReference type="NCBI Taxonomy" id="1123272"/>
    <lineage>
        <taxon>Bacteria</taxon>
        <taxon>Pseudomonadati</taxon>
        <taxon>Pseudomonadota</taxon>
        <taxon>Alphaproteobacteria</taxon>
        <taxon>Sphingomonadales</taxon>
        <taxon>Sphingomonadaceae</taxon>
        <taxon>Parasphingorhabdus</taxon>
    </lineage>
</organism>
<name>A0A1N6EYY8_9SPHN</name>
<dbReference type="Gene3D" id="3.40.50.720">
    <property type="entry name" value="NAD(P)-binding Rossmann-like Domain"/>
    <property type="match status" value="1"/>
</dbReference>
<dbReference type="InterPro" id="IPR051276">
    <property type="entry name" value="Saccharopine_DH-like_oxidrdct"/>
</dbReference>
<feature type="domain" description="Saccharopine dehydrogenase NADP binding" evidence="1">
    <location>
        <begin position="9"/>
        <end position="136"/>
    </location>
</feature>
<dbReference type="RefSeq" id="WP_074205235.1">
    <property type="nucleotide sequence ID" value="NZ_FSQW01000002.1"/>
</dbReference>
<dbReference type="Pfam" id="PF03435">
    <property type="entry name" value="Sacchrp_dh_NADP"/>
    <property type="match status" value="1"/>
</dbReference>
<gene>
    <name evidence="2" type="ORF">SAMN02745824_2151</name>
</gene>
<dbReference type="PANTHER" id="PTHR12286:SF5">
    <property type="entry name" value="SACCHAROPINE DEHYDROGENASE-LIKE OXIDOREDUCTASE"/>
    <property type="match status" value="1"/>
</dbReference>
<dbReference type="AlphaFoldDB" id="A0A1N6EYY8"/>
<dbReference type="STRING" id="1123272.SAMN02745824_2151"/>
<dbReference type="GO" id="GO:0009247">
    <property type="term" value="P:glycolipid biosynthetic process"/>
    <property type="evidence" value="ECO:0007669"/>
    <property type="project" value="TreeGrafter"/>
</dbReference>
<sequence>MSDAREFDVIIYGSTGYTGRLVAEYMSQQYGVGGDAPKWAMAGRSIEKLEEVRDLIGAPKETPLVVADSDDAESIDMMASRTKVLLTTVGPYQLYGSDVVAACVTNGTHYVDLCGEPGWMREMIDAHQDAAEKSGAQICLSCGFDSIPFDLGVLMLQKDMKKRFGKPASRVKGRVRAMEGTFSGGTAASLKETMKALAKNPSMVKVLASSFGLTPGFEGPDQPNMMIPKYDKTIDSWVAPFVMAPINTKNVHRTNFLSDFPYGEDFRYDEMVVTSPGDMGKQAAEMLAKANPLGGEGGPKPGEGPTREERENGFYDVLFLGETADGDTASLCVKGDKDPGYGSTSKMIAEAALCLAQDGNKKGGGIWTPGALMGKKLVKRLEASAGLSFTVES</sequence>
<evidence type="ECO:0000259" key="1">
    <source>
        <dbReference type="Pfam" id="PF03435"/>
    </source>
</evidence>
<evidence type="ECO:0000313" key="3">
    <source>
        <dbReference type="Proteomes" id="UP000185192"/>
    </source>
</evidence>
<protein>
    <submittedName>
        <fullName evidence="2">Uncharacterized conserved protein</fullName>
    </submittedName>
</protein>
<dbReference type="GO" id="GO:0005886">
    <property type="term" value="C:plasma membrane"/>
    <property type="evidence" value="ECO:0007669"/>
    <property type="project" value="TreeGrafter"/>
</dbReference>
<dbReference type="EMBL" id="FSQW01000002">
    <property type="protein sequence ID" value="SIN88181.1"/>
    <property type="molecule type" value="Genomic_DNA"/>
</dbReference>
<dbReference type="InterPro" id="IPR005097">
    <property type="entry name" value="Sacchrp_dh_NADP-bd"/>
</dbReference>